<dbReference type="InterPro" id="IPR051247">
    <property type="entry name" value="RLC_Component"/>
</dbReference>
<organism evidence="4 5">
    <name type="scientific">Nematostella vectensis</name>
    <name type="common">Starlet sea anemone</name>
    <dbReference type="NCBI Taxonomy" id="45351"/>
    <lineage>
        <taxon>Eukaryota</taxon>
        <taxon>Metazoa</taxon>
        <taxon>Cnidaria</taxon>
        <taxon>Anthozoa</taxon>
        <taxon>Hexacorallia</taxon>
        <taxon>Actiniaria</taxon>
        <taxon>Edwardsiidae</taxon>
        <taxon>Nematostella</taxon>
    </lineage>
</organism>
<dbReference type="SUPFAM" id="SSF54768">
    <property type="entry name" value="dsRNA-binding domain-like"/>
    <property type="match status" value="1"/>
</dbReference>
<dbReference type="Pfam" id="PF00035">
    <property type="entry name" value="dsrm"/>
    <property type="match status" value="1"/>
</dbReference>
<dbReference type="InParanoid" id="A7S1J7"/>
<dbReference type="Gene3D" id="3.30.160.20">
    <property type="match status" value="1"/>
</dbReference>
<dbReference type="FunFam" id="3.30.160.20:FF:000007">
    <property type="entry name" value="Double-stranded RNA-binding protein Staufen homolog 1"/>
    <property type="match status" value="1"/>
</dbReference>
<dbReference type="PANTHER" id="PTHR46205">
    <property type="entry name" value="LOQUACIOUS, ISOFORM B"/>
    <property type="match status" value="1"/>
</dbReference>
<accession>A7S1J7</accession>
<evidence type="ECO:0000256" key="2">
    <source>
        <dbReference type="PROSITE-ProRule" id="PRU00266"/>
    </source>
</evidence>
<dbReference type="EMBL" id="DS469565">
    <property type="protein sequence ID" value="EDO42336.1"/>
    <property type="molecule type" value="Genomic_DNA"/>
</dbReference>
<evidence type="ECO:0000259" key="3">
    <source>
        <dbReference type="PROSITE" id="PS50137"/>
    </source>
</evidence>
<dbReference type="Proteomes" id="UP000001593">
    <property type="component" value="Unassembled WGS sequence"/>
</dbReference>
<reference evidence="4 5" key="1">
    <citation type="journal article" date="2007" name="Science">
        <title>Sea anemone genome reveals ancestral eumetazoan gene repertoire and genomic organization.</title>
        <authorList>
            <person name="Putnam N.H."/>
            <person name="Srivastava M."/>
            <person name="Hellsten U."/>
            <person name="Dirks B."/>
            <person name="Chapman J."/>
            <person name="Salamov A."/>
            <person name="Terry A."/>
            <person name="Shapiro H."/>
            <person name="Lindquist E."/>
            <person name="Kapitonov V.V."/>
            <person name="Jurka J."/>
            <person name="Genikhovich G."/>
            <person name="Grigoriev I.V."/>
            <person name="Lucas S.M."/>
            <person name="Steele R.E."/>
            <person name="Finnerty J.R."/>
            <person name="Technau U."/>
            <person name="Martindale M.Q."/>
            <person name="Rokhsar D.S."/>
        </authorList>
    </citation>
    <scope>NUCLEOTIDE SEQUENCE [LARGE SCALE GENOMIC DNA]</scope>
    <source>
        <strain evidence="5">CH2 X CH6</strain>
    </source>
</reference>
<dbReference type="GO" id="GO:0003723">
    <property type="term" value="F:RNA binding"/>
    <property type="evidence" value="ECO:0007669"/>
    <property type="project" value="UniProtKB-UniRule"/>
</dbReference>
<feature type="domain" description="DRBM" evidence="3">
    <location>
        <begin position="6"/>
        <end position="69"/>
    </location>
</feature>
<dbReference type="eggNOG" id="KOG3732">
    <property type="taxonomic scope" value="Eukaryota"/>
</dbReference>
<dbReference type="STRING" id="45351.A7S1J7"/>
<evidence type="ECO:0000313" key="4">
    <source>
        <dbReference type="EMBL" id="EDO42336.1"/>
    </source>
</evidence>
<keyword evidence="5" id="KW-1185">Reference proteome</keyword>
<feature type="non-terminal residue" evidence="4">
    <location>
        <position position="69"/>
    </location>
</feature>
<gene>
    <name evidence="4" type="ORF">NEMVEDRAFT_v1g101050</name>
</gene>
<dbReference type="InterPro" id="IPR014720">
    <property type="entry name" value="dsRBD_dom"/>
</dbReference>
<sequence length="69" mass="7617">MASHLNSVGRLQEVTVKKGWQYPEYKDVKAKGPPHMRQFEMVVTVGTLTATGKGRSKKDAKRSAANAML</sequence>
<keyword evidence="1 2" id="KW-0694">RNA-binding</keyword>
<dbReference type="SMART" id="SM00358">
    <property type="entry name" value="DSRM"/>
    <property type="match status" value="1"/>
</dbReference>
<dbReference type="PROSITE" id="PS50137">
    <property type="entry name" value="DS_RBD"/>
    <property type="match status" value="1"/>
</dbReference>
<evidence type="ECO:0000256" key="1">
    <source>
        <dbReference type="ARBA" id="ARBA00022884"/>
    </source>
</evidence>
<proteinExistence type="predicted"/>
<dbReference type="PANTHER" id="PTHR46205:SF3">
    <property type="entry name" value="LOQUACIOUS, ISOFORM B"/>
    <property type="match status" value="1"/>
</dbReference>
<name>A7S1J7_NEMVE</name>
<evidence type="ECO:0000313" key="5">
    <source>
        <dbReference type="Proteomes" id="UP000001593"/>
    </source>
</evidence>
<dbReference type="HOGENOM" id="CLU_2783258_0_0_1"/>
<dbReference type="PhylomeDB" id="A7S1J7"/>
<protein>
    <recommendedName>
        <fullName evidence="3">DRBM domain-containing protein</fullName>
    </recommendedName>
</protein>
<dbReference type="AlphaFoldDB" id="A7S1J7"/>